<organism evidence="1 2">
    <name type="scientific">Rotaria magnacalcarata</name>
    <dbReference type="NCBI Taxonomy" id="392030"/>
    <lineage>
        <taxon>Eukaryota</taxon>
        <taxon>Metazoa</taxon>
        <taxon>Spiralia</taxon>
        <taxon>Gnathifera</taxon>
        <taxon>Rotifera</taxon>
        <taxon>Eurotatoria</taxon>
        <taxon>Bdelloidea</taxon>
        <taxon>Philodinida</taxon>
        <taxon>Philodinidae</taxon>
        <taxon>Rotaria</taxon>
    </lineage>
</organism>
<dbReference type="AlphaFoldDB" id="A0A819KM99"/>
<accession>A0A819KM99</accession>
<reference evidence="1" key="1">
    <citation type="submission" date="2021-02" db="EMBL/GenBank/DDBJ databases">
        <authorList>
            <person name="Nowell W R."/>
        </authorList>
    </citation>
    <scope>NUCLEOTIDE SEQUENCE</scope>
</reference>
<evidence type="ECO:0000313" key="2">
    <source>
        <dbReference type="Proteomes" id="UP000663866"/>
    </source>
</evidence>
<dbReference type="EMBL" id="CAJOBG010001674">
    <property type="protein sequence ID" value="CAF3949344.1"/>
    <property type="molecule type" value="Genomic_DNA"/>
</dbReference>
<keyword evidence="2" id="KW-1185">Reference proteome</keyword>
<sequence>MSNSPETRERGGGVPLTEQKLLEQYLYNIWRLNSKLDCSSLPRCIADRFTYTFALEELCQSLKAVTEETEINPRQLLLPENPITEFYEDLFHCGLAMPSKISGWWLLNKIISRAAWCWKKIKSAASAVAPFCYSCVKCVTEALGTVVSAISDFVAPYAKQVGGFISKIAKPLLNTRIGKLAVTGMQPAKEAALDAGYATLSEAEWLVKKGGQSVNYVGKKATDLVNWIGDTRIVEGAVGIAKDFGSWIASTEIYKSATEIATYIYRKMSNFVRHYQKAIIITINVEQ</sequence>
<evidence type="ECO:0000313" key="1">
    <source>
        <dbReference type="EMBL" id="CAF3949344.1"/>
    </source>
</evidence>
<proteinExistence type="predicted"/>
<name>A0A819KM99_9BILA</name>
<protein>
    <submittedName>
        <fullName evidence="1">Uncharacterized protein</fullName>
    </submittedName>
</protein>
<dbReference type="Proteomes" id="UP000663866">
    <property type="component" value="Unassembled WGS sequence"/>
</dbReference>
<gene>
    <name evidence="1" type="ORF">OVN521_LOCUS12150</name>
</gene>
<comment type="caution">
    <text evidence="1">The sequence shown here is derived from an EMBL/GenBank/DDBJ whole genome shotgun (WGS) entry which is preliminary data.</text>
</comment>